<protein>
    <submittedName>
        <fullName evidence="2">Nucleotide pyrophosphohydrolase</fullName>
    </submittedName>
</protein>
<sequence>MSDLSVRDELRAFVNERDWAQFHTPENLAKSISIEAAELLEHFQWDASASESEQELIEELADVLTYAYLLADRLGVDPEQIMLEKLEKTKSKYPTERSRGRSTKYDRL</sequence>
<dbReference type="SUPFAM" id="SSF101386">
    <property type="entry name" value="all-alpha NTP pyrophosphatases"/>
    <property type="match status" value="1"/>
</dbReference>
<accession>A0A7G9S6A9</accession>
<organism evidence="2 3">
    <name type="scientific">Leucobacter denitrificans</name>
    <dbReference type="NCBI Taxonomy" id="683042"/>
    <lineage>
        <taxon>Bacteria</taxon>
        <taxon>Bacillati</taxon>
        <taxon>Actinomycetota</taxon>
        <taxon>Actinomycetes</taxon>
        <taxon>Micrococcales</taxon>
        <taxon>Microbacteriaceae</taxon>
        <taxon>Leucobacter</taxon>
    </lineage>
</organism>
<dbReference type="RefSeq" id="WP_187555851.1">
    <property type="nucleotide sequence ID" value="NZ_CP060716.1"/>
</dbReference>
<gene>
    <name evidence="2" type="ORF">H9L06_03415</name>
</gene>
<dbReference type="InterPro" id="IPR052555">
    <property type="entry name" value="dCTP_Pyrophosphatase"/>
</dbReference>
<dbReference type="PANTHER" id="PTHR46523:SF1">
    <property type="entry name" value="DCTP PYROPHOSPHATASE 1"/>
    <property type="match status" value="1"/>
</dbReference>
<evidence type="ECO:0000313" key="3">
    <source>
        <dbReference type="Proteomes" id="UP000515934"/>
    </source>
</evidence>
<proteinExistence type="predicted"/>
<dbReference type="PIRSF" id="PIRSF029826">
    <property type="entry name" value="UCP029826_pph"/>
    <property type="match status" value="1"/>
</dbReference>
<dbReference type="KEGG" id="ldn:H9L06_03415"/>
<dbReference type="Gene3D" id="1.10.287.1080">
    <property type="entry name" value="MazG-like"/>
    <property type="match status" value="1"/>
</dbReference>
<evidence type="ECO:0000256" key="1">
    <source>
        <dbReference type="SAM" id="MobiDB-lite"/>
    </source>
</evidence>
<dbReference type="GO" id="GO:0047429">
    <property type="term" value="F:nucleoside triphosphate diphosphatase activity"/>
    <property type="evidence" value="ECO:0007669"/>
    <property type="project" value="InterPro"/>
</dbReference>
<name>A0A7G9S6A9_9MICO</name>
<dbReference type="AlphaFoldDB" id="A0A7G9S6A9"/>
<dbReference type="InterPro" id="IPR025984">
    <property type="entry name" value="DCTPP"/>
</dbReference>
<keyword evidence="2" id="KW-0378">Hydrolase</keyword>
<reference evidence="2 3" key="1">
    <citation type="submission" date="2020-08" db="EMBL/GenBank/DDBJ databases">
        <title>Genome sequence of Leucobacter denitrificans KACC 14055T.</title>
        <authorList>
            <person name="Hyun D.-W."/>
            <person name="Bae J.-W."/>
        </authorList>
    </citation>
    <scope>NUCLEOTIDE SEQUENCE [LARGE SCALE GENOMIC DNA]</scope>
    <source>
        <strain evidence="2 3">KACC 14055</strain>
    </source>
</reference>
<evidence type="ECO:0000313" key="2">
    <source>
        <dbReference type="EMBL" id="QNN63384.1"/>
    </source>
</evidence>
<keyword evidence="3" id="KW-1185">Reference proteome</keyword>
<dbReference type="Pfam" id="PF12643">
    <property type="entry name" value="MazG-like"/>
    <property type="match status" value="1"/>
</dbReference>
<feature type="region of interest" description="Disordered" evidence="1">
    <location>
        <begin position="85"/>
        <end position="108"/>
    </location>
</feature>
<dbReference type="CDD" id="cd11537">
    <property type="entry name" value="NTP-PPase_RS21-C6_like"/>
    <property type="match status" value="1"/>
</dbReference>
<dbReference type="PANTHER" id="PTHR46523">
    <property type="entry name" value="DCTP PYROPHOSPHATASE 1"/>
    <property type="match status" value="1"/>
</dbReference>
<dbReference type="GO" id="GO:0009143">
    <property type="term" value="P:nucleoside triphosphate catabolic process"/>
    <property type="evidence" value="ECO:0007669"/>
    <property type="project" value="InterPro"/>
</dbReference>
<dbReference type="EMBL" id="CP060716">
    <property type="protein sequence ID" value="QNN63384.1"/>
    <property type="molecule type" value="Genomic_DNA"/>
</dbReference>
<dbReference type="Proteomes" id="UP000515934">
    <property type="component" value="Chromosome"/>
</dbReference>